<dbReference type="EMBL" id="CATQJA010002606">
    <property type="protein sequence ID" value="CAJ0572776.1"/>
    <property type="molecule type" value="Genomic_DNA"/>
</dbReference>
<dbReference type="Pfam" id="PF00650">
    <property type="entry name" value="CRAL_TRIO"/>
    <property type="match status" value="1"/>
</dbReference>
<reference evidence="2" key="1">
    <citation type="submission" date="2023-06" db="EMBL/GenBank/DDBJ databases">
        <authorList>
            <person name="Delattre M."/>
        </authorList>
    </citation>
    <scope>NUCLEOTIDE SEQUENCE</scope>
    <source>
        <strain evidence="2">AF72</strain>
    </source>
</reference>
<dbReference type="CDD" id="cd00170">
    <property type="entry name" value="SEC14"/>
    <property type="match status" value="1"/>
</dbReference>
<dbReference type="PANTHER" id="PTHR47159">
    <property type="entry name" value="PROTEIN CBG07705-RELATED"/>
    <property type="match status" value="1"/>
</dbReference>
<dbReference type="PANTHER" id="PTHR47159:SF3">
    <property type="entry name" value="CRAL-TRIO DOMAIN-CONTAINING PROTEIN"/>
    <property type="match status" value="1"/>
</dbReference>
<comment type="caution">
    <text evidence="2">The sequence shown here is derived from an EMBL/GenBank/DDBJ whole genome shotgun (WGS) entry which is preliminary data.</text>
</comment>
<dbReference type="SMART" id="SM00516">
    <property type="entry name" value="SEC14"/>
    <property type="match status" value="1"/>
</dbReference>
<dbReference type="Proteomes" id="UP001177023">
    <property type="component" value="Unassembled WGS sequence"/>
</dbReference>
<dbReference type="AlphaFoldDB" id="A0AA36CP97"/>
<accession>A0AA36CP97</accession>
<sequence>MPPTPAELEKIHELRALVKDRITPYYDTDFNLLRWLQGHNFNIDLLKPKLENHLFLRKWDWDLDNMVASEAPDPIQDHWRNAIPGESGVIKNVIVNLEQTGKNDWWGMLATHPMNAILKSRVKDLEVMLAKVMALEAKTGEQAHIMYIMDLGGLAWDRKLPGLLTGPLSALSAFMADHYVELVHSFVLVNVPTFISAVWTIANPLLPERTRKKVVILGGNWKSEIQKYADPNVLPSFWNEPGESDPFKFELPRSVLYPPEKYYKDQPPAESQVLTIPAGKTDIVDIYVDEDEDLKWEIHTDGTFTMGLYYVEDPRSDSIEGLEPVMPHFAKVPGPTICPLREQMECKIPGIYRFHFSNELAWFYPLKITHFIQKIRRKL</sequence>
<gene>
    <name evidence="2" type="ORF">MSPICULIGERA_LOCUS11154</name>
</gene>
<protein>
    <recommendedName>
        <fullName evidence="1">CRAL-TRIO domain-containing protein</fullName>
    </recommendedName>
</protein>
<dbReference type="InterPro" id="IPR036273">
    <property type="entry name" value="CRAL/TRIO_N_dom_sf"/>
</dbReference>
<dbReference type="InterPro" id="IPR058960">
    <property type="entry name" value="Ctg-1-like_C"/>
</dbReference>
<dbReference type="SUPFAM" id="SSF52087">
    <property type="entry name" value="CRAL/TRIO domain"/>
    <property type="match status" value="1"/>
</dbReference>
<evidence type="ECO:0000259" key="1">
    <source>
        <dbReference type="PROSITE" id="PS50191"/>
    </source>
</evidence>
<evidence type="ECO:0000313" key="3">
    <source>
        <dbReference type="Proteomes" id="UP001177023"/>
    </source>
</evidence>
<dbReference type="InterPro" id="IPR001251">
    <property type="entry name" value="CRAL-TRIO_dom"/>
</dbReference>
<dbReference type="SUPFAM" id="SSF46938">
    <property type="entry name" value="CRAL/TRIO N-terminal domain"/>
    <property type="match status" value="1"/>
</dbReference>
<dbReference type="PROSITE" id="PS50191">
    <property type="entry name" value="CRAL_TRIO"/>
    <property type="match status" value="1"/>
</dbReference>
<dbReference type="Gene3D" id="2.60.120.680">
    <property type="entry name" value="GOLD domain"/>
    <property type="match status" value="1"/>
</dbReference>
<name>A0AA36CP97_9BILA</name>
<keyword evidence="3" id="KW-1185">Reference proteome</keyword>
<evidence type="ECO:0000313" key="2">
    <source>
        <dbReference type="EMBL" id="CAJ0572776.1"/>
    </source>
</evidence>
<feature type="domain" description="CRAL-TRIO" evidence="1">
    <location>
        <begin position="71"/>
        <end position="246"/>
    </location>
</feature>
<dbReference type="Pfam" id="PF25883">
    <property type="entry name" value="F28H7_8_C"/>
    <property type="match status" value="1"/>
</dbReference>
<organism evidence="2 3">
    <name type="scientific">Mesorhabditis spiculigera</name>
    <dbReference type="NCBI Taxonomy" id="96644"/>
    <lineage>
        <taxon>Eukaryota</taxon>
        <taxon>Metazoa</taxon>
        <taxon>Ecdysozoa</taxon>
        <taxon>Nematoda</taxon>
        <taxon>Chromadorea</taxon>
        <taxon>Rhabditida</taxon>
        <taxon>Rhabditina</taxon>
        <taxon>Rhabditomorpha</taxon>
        <taxon>Rhabditoidea</taxon>
        <taxon>Rhabditidae</taxon>
        <taxon>Mesorhabditinae</taxon>
        <taxon>Mesorhabditis</taxon>
    </lineage>
</organism>
<dbReference type="Gene3D" id="3.40.525.10">
    <property type="entry name" value="CRAL-TRIO lipid binding domain"/>
    <property type="match status" value="1"/>
</dbReference>
<proteinExistence type="predicted"/>
<dbReference type="InterPro" id="IPR053302">
    <property type="entry name" value="CRAL-TRIO_domain"/>
</dbReference>
<feature type="non-terminal residue" evidence="2">
    <location>
        <position position="1"/>
    </location>
</feature>
<dbReference type="InterPro" id="IPR036865">
    <property type="entry name" value="CRAL-TRIO_dom_sf"/>
</dbReference>